<dbReference type="GO" id="GO:0003688">
    <property type="term" value="F:DNA replication origin binding"/>
    <property type="evidence" value="ECO:0007669"/>
    <property type="project" value="TreeGrafter"/>
</dbReference>
<dbReference type="PANTHER" id="PTHR30050">
    <property type="entry name" value="CHROMOSOMAL REPLICATION INITIATOR PROTEIN DNAA"/>
    <property type="match status" value="1"/>
</dbReference>
<evidence type="ECO:0000256" key="1">
    <source>
        <dbReference type="SAM" id="Coils"/>
    </source>
</evidence>
<evidence type="ECO:0000259" key="2">
    <source>
        <dbReference type="SMART" id="SM00760"/>
    </source>
</evidence>
<dbReference type="GO" id="GO:0006270">
    <property type="term" value="P:DNA replication initiation"/>
    <property type="evidence" value="ECO:0007669"/>
    <property type="project" value="InterPro"/>
</dbReference>
<dbReference type="InterPro" id="IPR013159">
    <property type="entry name" value="DnaA_C"/>
</dbReference>
<dbReference type="CDD" id="cd06571">
    <property type="entry name" value="Bac_DnaA_C"/>
    <property type="match status" value="1"/>
</dbReference>
<dbReference type="AlphaFoldDB" id="A0A7T7HH36"/>
<keyword evidence="1" id="KW-0175">Coiled coil</keyword>
<dbReference type="GO" id="GO:0005886">
    <property type="term" value="C:plasma membrane"/>
    <property type="evidence" value="ECO:0007669"/>
    <property type="project" value="TreeGrafter"/>
</dbReference>
<evidence type="ECO:0000313" key="4">
    <source>
        <dbReference type="Proteomes" id="UP000596083"/>
    </source>
</evidence>
<dbReference type="EMBL" id="CP066786">
    <property type="protein sequence ID" value="QQM29071.1"/>
    <property type="molecule type" value="Genomic_DNA"/>
</dbReference>
<evidence type="ECO:0000313" key="3">
    <source>
        <dbReference type="EMBL" id="QQM29071.1"/>
    </source>
</evidence>
<sequence length="228" mass="25817">MTVSCQTITLATCDAYLVSPAMIYTHRRTHAFVEPRHVSWQLARDMTTHSLPEIGRLMGGYHHTTILHGCRTISAQMRQDQELRERYDNLRRLILSYAEEKAMGLWPAPGEWVLETAMLRANESGEPQPMAGSVAQAMVAGLMHYLTRTRALERANVELRWQLNEIGETVTLLDPADREKLNAAARVATAWQHFQARRFTPLERVAQTALENALKDLSPLFAKTGEHA</sequence>
<protein>
    <recommendedName>
        <fullName evidence="2">Chromosomal replication initiator DnaA C-terminal domain-containing protein</fullName>
    </recommendedName>
</protein>
<dbReference type="GO" id="GO:0005524">
    <property type="term" value="F:ATP binding"/>
    <property type="evidence" value="ECO:0007669"/>
    <property type="project" value="InterPro"/>
</dbReference>
<name>A0A7T7HH36_9HYPH</name>
<dbReference type="SMART" id="SM00760">
    <property type="entry name" value="Bac_DnaA_C"/>
    <property type="match status" value="1"/>
</dbReference>
<dbReference type="SUPFAM" id="SSF48295">
    <property type="entry name" value="TrpR-like"/>
    <property type="match status" value="1"/>
</dbReference>
<dbReference type="PANTHER" id="PTHR30050:SF5">
    <property type="entry name" value="DNAA REGULATORY INACTIVATOR HDA"/>
    <property type="match status" value="1"/>
</dbReference>
<dbReference type="Proteomes" id="UP000596083">
    <property type="component" value="Chromosome"/>
</dbReference>
<gene>
    <name evidence="3" type="ORF">JET14_12050</name>
</gene>
<reference evidence="3 4" key="1">
    <citation type="submission" date="2020-12" db="EMBL/GenBank/DDBJ databases">
        <authorList>
            <person name="Zheng R.K."/>
            <person name="Sun C.M."/>
        </authorList>
    </citation>
    <scope>NUCLEOTIDE SEQUENCE [LARGE SCALE GENOMIC DNA]</scope>
    <source>
        <strain evidence="3 4">ZRK001</strain>
    </source>
</reference>
<dbReference type="Gene3D" id="1.10.1750.10">
    <property type="match status" value="1"/>
</dbReference>
<dbReference type="InterPro" id="IPR010921">
    <property type="entry name" value="Trp_repressor/repl_initiator"/>
</dbReference>
<dbReference type="KEGG" id="mlut:JET14_12050"/>
<dbReference type="RefSeq" id="WP_200333795.1">
    <property type="nucleotide sequence ID" value="NZ_CP066786.1"/>
</dbReference>
<dbReference type="Pfam" id="PF08299">
    <property type="entry name" value="Bac_DnaA_C"/>
    <property type="match status" value="1"/>
</dbReference>
<feature type="domain" description="Chromosomal replication initiator DnaA C-terminal" evidence="2">
    <location>
        <begin position="4"/>
        <end position="73"/>
    </location>
</feature>
<feature type="coiled-coil region" evidence="1">
    <location>
        <begin position="73"/>
        <end position="100"/>
    </location>
</feature>
<proteinExistence type="predicted"/>
<organism evidence="3 4">
    <name type="scientific">Martelella lutilitoris</name>
    <dbReference type="NCBI Taxonomy" id="2583532"/>
    <lineage>
        <taxon>Bacteria</taxon>
        <taxon>Pseudomonadati</taxon>
        <taxon>Pseudomonadota</taxon>
        <taxon>Alphaproteobacteria</taxon>
        <taxon>Hyphomicrobiales</taxon>
        <taxon>Aurantimonadaceae</taxon>
        <taxon>Martelella</taxon>
    </lineage>
</organism>
<dbReference type="GO" id="GO:0006275">
    <property type="term" value="P:regulation of DNA replication"/>
    <property type="evidence" value="ECO:0007669"/>
    <property type="project" value="InterPro"/>
</dbReference>
<accession>A0A7T7HH36</accession>